<comment type="caution">
    <text evidence="2">The sequence shown here is derived from an EMBL/GenBank/DDBJ whole genome shotgun (WGS) entry which is preliminary data.</text>
</comment>
<keyword evidence="3" id="KW-1185">Reference proteome</keyword>
<organism evidence="2 3">
    <name type="scientific">Tanacetum coccineum</name>
    <dbReference type="NCBI Taxonomy" id="301880"/>
    <lineage>
        <taxon>Eukaryota</taxon>
        <taxon>Viridiplantae</taxon>
        <taxon>Streptophyta</taxon>
        <taxon>Embryophyta</taxon>
        <taxon>Tracheophyta</taxon>
        <taxon>Spermatophyta</taxon>
        <taxon>Magnoliopsida</taxon>
        <taxon>eudicotyledons</taxon>
        <taxon>Gunneridae</taxon>
        <taxon>Pentapetalae</taxon>
        <taxon>asterids</taxon>
        <taxon>campanulids</taxon>
        <taxon>Asterales</taxon>
        <taxon>Asteraceae</taxon>
        <taxon>Asteroideae</taxon>
        <taxon>Anthemideae</taxon>
        <taxon>Anthemidinae</taxon>
        <taxon>Tanacetum</taxon>
    </lineage>
</organism>
<feature type="compositionally biased region" description="Gly residues" evidence="1">
    <location>
        <begin position="39"/>
        <end position="53"/>
    </location>
</feature>
<proteinExistence type="predicted"/>
<reference evidence="2" key="1">
    <citation type="journal article" date="2022" name="Int. J. Mol. Sci.">
        <title>Draft Genome of Tanacetum Coccineum: Genomic Comparison of Closely Related Tanacetum-Family Plants.</title>
        <authorList>
            <person name="Yamashiro T."/>
            <person name="Shiraishi A."/>
            <person name="Nakayama K."/>
            <person name="Satake H."/>
        </authorList>
    </citation>
    <scope>NUCLEOTIDE SEQUENCE</scope>
</reference>
<evidence type="ECO:0000313" key="2">
    <source>
        <dbReference type="EMBL" id="GJS60379.1"/>
    </source>
</evidence>
<reference evidence="2" key="2">
    <citation type="submission" date="2022-01" db="EMBL/GenBank/DDBJ databases">
        <authorList>
            <person name="Yamashiro T."/>
            <person name="Shiraishi A."/>
            <person name="Satake H."/>
            <person name="Nakayama K."/>
        </authorList>
    </citation>
    <scope>NUCLEOTIDE SEQUENCE</scope>
</reference>
<sequence length="72" mass="7928">MLVIKRFSERKKVFRERKKTGKIRAKSEEDEKELVEMGEVGGGPFGEGEGGTTVAGVDRDGNAEKEETGRIS</sequence>
<dbReference type="EMBL" id="BQNB010009217">
    <property type="protein sequence ID" value="GJS60379.1"/>
    <property type="molecule type" value="Genomic_DNA"/>
</dbReference>
<feature type="region of interest" description="Disordered" evidence="1">
    <location>
        <begin position="24"/>
        <end position="72"/>
    </location>
</feature>
<name>A0ABQ4X583_9ASTR</name>
<feature type="compositionally biased region" description="Basic and acidic residues" evidence="1">
    <location>
        <begin position="57"/>
        <end position="72"/>
    </location>
</feature>
<accession>A0ABQ4X583</accession>
<evidence type="ECO:0000313" key="3">
    <source>
        <dbReference type="Proteomes" id="UP001151760"/>
    </source>
</evidence>
<protein>
    <submittedName>
        <fullName evidence="2">Uncharacterized protein</fullName>
    </submittedName>
</protein>
<gene>
    <name evidence="2" type="ORF">Tco_0655163</name>
</gene>
<dbReference type="Proteomes" id="UP001151760">
    <property type="component" value="Unassembled WGS sequence"/>
</dbReference>
<evidence type="ECO:0000256" key="1">
    <source>
        <dbReference type="SAM" id="MobiDB-lite"/>
    </source>
</evidence>